<evidence type="ECO:0000256" key="3">
    <source>
        <dbReference type="ARBA" id="ARBA00022723"/>
    </source>
</evidence>
<dbReference type="InterPro" id="IPR050196">
    <property type="entry name" value="Cytochrome_P450_Monoox"/>
</dbReference>
<keyword evidence="3 7" id="KW-0479">Metal-binding</keyword>
<dbReference type="PROSITE" id="PS00086">
    <property type="entry name" value="CYTOCHROME_P450"/>
    <property type="match status" value="1"/>
</dbReference>
<dbReference type="PANTHER" id="PTHR24291:SF50">
    <property type="entry name" value="BIFUNCTIONAL ALBAFLAVENONE MONOOXYGENASE_TERPENE SYNTHASE"/>
    <property type="match status" value="1"/>
</dbReference>
<dbReference type="Proteomes" id="UP000035932">
    <property type="component" value="Unassembled WGS sequence"/>
</dbReference>
<dbReference type="InterPro" id="IPR036396">
    <property type="entry name" value="Cyt_P450_sf"/>
</dbReference>
<keyword evidence="5 7" id="KW-0408">Iron</keyword>
<keyword evidence="2 7" id="KW-0349">Heme</keyword>
<evidence type="ECO:0000256" key="5">
    <source>
        <dbReference type="ARBA" id="ARBA00023004"/>
    </source>
</evidence>
<dbReference type="InterPro" id="IPR017972">
    <property type="entry name" value="Cyt_P450_CS"/>
</dbReference>
<dbReference type="GO" id="GO:0005506">
    <property type="term" value="F:iron ion binding"/>
    <property type="evidence" value="ECO:0007669"/>
    <property type="project" value="InterPro"/>
</dbReference>
<keyword evidence="10" id="KW-1185">Reference proteome</keyword>
<evidence type="ECO:0000256" key="1">
    <source>
        <dbReference type="ARBA" id="ARBA00010617"/>
    </source>
</evidence>
<evidence type="ECO:0000256" key="8">
    <source>
        <dbReference type="RuleBase" id="RU000461"/>
    </source>
</evidence>
<evidence type="ECO:0000256" key="4">
    <source>
        <dbReference type="ARBA" id="ARBA00023002"/>
    </source>
</evidence>
<dbReference type="PATRIC" id="fig|66430.4.peg.2986"/>
<evidence type="ECO:0000313" key="9">
    <source>
        <dbReference type="EMBL" id="KMO93895.1"/>
    </source>
</evidence>
<dbReference type="GO" id="GO:0004497">
    <property type="term" value="F:monooxygenase activity"/>
    <property type="evidence" value="ECO:0007669"/>
    <property type="project" value="UniProtKB-KW"/>
</dbReference>
<evidence type="ECO:0000256" key="2">
    <source>
        <dbReference type="ARBA" id="ARBA00022617"/>
    </source>
</evidence>
<dbReference type="PRINTS" id="PR00385">
    <property type="entry name" value="P450"/>
</dbReference>
<dbReference type="SUPFAM" id="SSF48264">
    <property type="entry name" value="Cytochrome P450"/>
    <property type="match status" value="1"/>
</dbReference>
<dbReference type="GO" id="GO:0020037">
    <property type="term" value="F:heme binding"/>
    <property type="evidence" value="ECO:0007669"/>
    <property type="project" value="InterPro"/>
</dbReference>
<comment type="similarity">
    <text evidence="1 8">Belongs to the cytochrome P450 family.</text>
</comment>
<dbReference type="EMBL" id="LFML01000157">
    <property type="protein sequence ID" value="KMO93895.1"/>
    <property type="molecule type" value="Genomic_DNA"/>
</dbReference>
<keyword evidence="4 8" id="KW-0560">Oxidoreductase</keyword>
<dbReference type="Gene3D" id="1.10.630.10">
    <property type="entry name" value="Cytochrome P450"/>
    <property type="match status" value="1"/>
</dbReference>
<dbReference type="AlphaFoldDB" id="A0A0J6XD85"/>
<evidence type="ECO:0000313" key="10">
    <source>
        <dbReference type="Proteomes" id="UP000035932"/>
    </source>
</evidence>
<dbReference type="PANTHER" id="PTHR24291">
    <property type="entry name" value="CYTOCHROME P450 FAMILY 4"/>
    <property type="match status" value="1"/>
</dbReference>
<gene>
    <name evidence="9" type="ORF">ACS04_32175</name>
</gene>
<protein>
    <submittedName>
        <fullName evidence="9">Cytochrome P450</fullName>
    </submittedName>
</protein>
<proteinExistence type="inferred from homology"/>
<feature type="binding site" description="axial binding residue" evidence="7">
    <location>
        <position position="352"/>
    </location>
    <ligand>
        <name>heme</name>
        <dbReference type="ChEBI" id="CHEBI:30413"/>
    </ligand>
    <ligandPart>
        <name>Fe</name>
        <dbReference type="ChEBI" id="CHEBI:18248"/>
    </ligandPart>
</feature>
<dbReference type="GO" id="GO:0016705">
    <property type="term" value="F:oxidoreductase activity, acting on paired donors, with incorporation or reduction of molecular oxygen"/>
    <property type="evidence" value="ECO:0007669"/>
    <property type="project" value="InterPro"/>
</dbReference>
<dbReference type="STRING" id="66430.ACS04_32175"/>
<sequence>MLRLDIGSMPVVVVTSASTVNEVLVKKAKSFRKGRLFERVRPLVGNGLANSDGAQHMRNRRLIQPVFYKERLQDYAYVMSAHARTLTDSWTAGQRIDVHQVMGDFAIESLAATLFSADIGRPAVQAVREDLPVILQNMLRRALAPKFTDDWPIWKKFDTSAARMRAVIDDVITATRAAAPGTRTDLLSLLLSARDDAGIGLTDEEVRDELTTMLFAGSETTASTLAWALHHLAHRPDIEQEVLAEIDRVLGVRDTISFADVAHLPSVTRVLDEALRLHGVVTLMRRATEPVTIGGYSLPAETEVLLSLYALHRNPDLYPEPDLFDPDRWLPEQRQARPREHEVPFGAGNRKCIGDRFAWMEATIALATVLQRWKLRPVPGVKAPRESTASMAHPTAMPMIVQPR</sequence>
<comment type="cofactor">
    <cofactor evidence="7">
        <name>heme</name>
        <dbReference type="ChEBI" id="CHEBI:30413"/>
    </cofactor>
</comment>
<keyword evidence="6 8" id="KW-0503">Monooxygenase</keyword>
<dbReference type="InterPro" id="IPR001128">
    <property type="entry name" value="Cyt_P450"/>
</dbReference>
<dbReference type="PRINTS" id="PR00463">
    <property type="entry name" value="EP450I"/>
</dbReference>
<reference evidence="9 10" key="1">
    <citation type="submission" date="2015-06" db="EMBL/GenBank/DDBJ databases">
        <title>Recapitulation of the evolution of biosynthetic gene clusters reveals hidden chemical diversity on bacterial genomes.</title>
        <authorList>
            <person name="Cruz-Morales P."/>
            <person name="Martinez-Guerrero C."/>
            <person name="Morales-Escalante M.A."/>
            <person name="Yanez-Guerra L.A."/>
            <person name="Kopp J.F."/>
            <person name="Feldmann J."/>
            <person name="Ramos-Aboites H.E."/>
            <person name="Barona-Gomez F."/>
        </authorList>
    </citation>
    <scope>NUCLEOTIDE SEQUENCE [LARGE SCALE GENOMIC DNA]</scope>
    <source>
        <strain evidence="9 10">ATCC 31245</strain>
    </source>
</reference>
<dbReference type="InterPro" id="IPR002401">
    <property type="entry name" value="Cyt_P450_E_grp-I"/>
</dbReference>
<evidence type="ECO:0000256" key="6">
    <source>
        <dbReference type="ARBA" id="ARBA00023033"/>
    </source>
</evidence>
<organism evidence="9 10">
    <name type="scientific">Streptomyces roseus</name>
    <dbReference type="NCBI Taxonomy" id="66430"/>
    <lineage>
        <taxon>Bacteria</taxon>
        <taxon>Bacillati</taxon>
        <taxon>Actinomycetota</taxon>
        <taxon>Actinomycetes</taxon>
        <taxon>Kitasatosporales</taxon>
        <taxon>Streptomycetaceae</taxon>
        <taxon>Streptomyces</taxon>
    </lineage>
</organism>
<name>A0A0J6XD85_9ACTN</name>
<evidence type="ECO:0000256" key="7">
    <source>
        <dbReference type="PIRSR" id="PIRSR602401-1"/>
    </source>
</evidence>
<accession>A0A0J6XD85</accession>
<comment type="caution">
    <text evidence="9">The sequence shown here is derived from an EMBL/GenBank/DDBJ whole genome shotgun (WGS) entry which is preliminary data.</text>
</comment>
<dbReference type="Pfam" id="PF00067">
    <property type="entry name" value="p450"/>
    <property type="match status" value="1"/>
</dbReference>